<name>A0A1E7FDQ6_9STRA</name>
<organism evidence="2 3">
    <name type="scientific">Fragilariopsis cylindrus CCMP1102</name>
    <dbReference type="NCBI Taxonomy" id="635003"/>
    <lineage>
        <taxon>Eukaryota</taxon>
        <taxon>Sar</taxon>
        <taxon>Stramenopiles</taxon>
        <taxon>Ochrophyta</taxon>
        <taxon>Bacillariophyta</taxon>
        <taxon>Bacillariophyceae</taxon>
        <taxon>Bacillariophycidae</taxon>
        <taxon>Bacillariales</taxon>
        <taxon>Bacillariaceae</taxon>
        <taxon>Fragilariopsis</taxon>
    </lineage>
</organism>
<dbReference type="AlphaFoldDB" id="A0A1E7FDQ6"/>
<evidence type="ECO:0000313" key="2">
    <source>
        <dbReference type="EMBL" id="OEU16291.1"/>
    </source>
</evidence>
<dbReference type="OrthoDB" id="44216at2759"/>
<dbReference type="InParanoid" id="A0A1E7FDQ6"/>
<dbReference type="EMBL" id="KV784358">
    <property type="protein sequence ID" value="OEU16291.1"/>
    <property type="molecule type" value="Genomic_DNA"/>
</dbReference>
<proteinExistence type="predicted"/>
<dbReference type="Proteomes" id="UP000095751">
    <property type="component" value="Unassembled WGS sequence"/>
</dbReference>
<evidence type="ECO:0000313" key="3">
    <source>
        <dbReference type="Proteomes" id="UP000095751"/>
    </source>
</evidence>
<accession>A0A1E7FDQ6</accession>
<feature type="compositionally biased region" description="Acidic residues" evidence="1">
    <location>
        <begin position="371"/>
        <end position="382"/>
    </location>
</feature>
<dbReference type="KEGG" id="fcy:FRACYDRAFT_261182"/>
<protein>
    <submittedName>
        <fullName evidence="2">Uncharacterized protein</fullName>
    </submittedName>
</protein>
<gene>
    <name evidence="2" type="ORF">FRACYDRAFT_261182</name>
</gene>
<reference evidence="2 3" key="1">
    <citation type="submission" date="2016-09" db="EMBL/GenBank/DDBJ databases">
        <title>Extensive genetic diversity and differential bi-allelic expression allows diatom success in the polar Southern Ocean.</title>
        <authorList>
            <consortium name="DOE Joint Genome Institute"/>
            <person name="Mock T."/>
            <person name="Otillar R.P."/>
            <person name="Strauss J."/>
            <person name="Dupont C."/>
            <person name="Frickenhaus S."/>
            <person name="Maumus F."/>
            <person name="Mcmullan M."/>
            <person name="Sanges R."/>
            <person name="Schmutz J."/>
            <person name="Toseland A."/>
            <person name="Valas R."/>
            <person name="Veluchamy A."/>
            <person name="Ward B.J."/>
            <person name="Allen A."/>
            <person name="Barry K."/>
            <person name="Falciatore A."/>
            <person name="Ferrante M."/>
            <person name="Fortunato A.E."/>
            <person name="Gloeckner G."/>
            <person name="Gruber A."/>
            <person name="Hipkin R."/>
            <person name="Janech M."/>
            <person name="Kroth P."/>
            <person name="Leese F."/>
            <person name="Lindquist E."/>
            <person name="Lyon B.R."/>
            <person name="Martin J."/>
            <person name="Mayer C."/>
            <person name="Parker M."/>
            <person name="Quesneville H."/>
            <person name="Raymond J."/>
            <person name="Uhlig C."/>
            <person name="Valentin K.U."/>
            <person name="Worden A.Z."/>
            <person name="Armbrust E.V."/>
            <person name="Bowler C."/>
            <person name="Green B."/>
            <person name="Moulton V."/>
            <person name="Van Oosterhout C."/>
            <person name="Grigoriev I."/>
        </authorList>
    </citation>
    <scope>NUCLEOTIDE SEQUENCE [LARGE SCALE GENOMIC DNA]</scope>
    <source>
        <strain evidence="2 3">CCMP1102</strain>
    </source>
</reference>
<feature type="region of interest" description="Disordered" evidence="1">
    <location>
        <begin position="359"/>
        <end position="382"/>
    </location>
</feature>
<keyword evidence="3" id="KW-1185">Reference proteome</keyword>
<sequence>MLILPELTLSQAQAQAQEFNKNETLTKIDGEEIVFNPLSVLGDPEWTKLRPGWSLTVNDQCLYEFIFQFEHHAPSLPIGDDDYRGKCEYTGSNGFNNGEGDNIDKIDPKIAPEDNQPYLKPRQMWEEFPDYVWATMGFNHLSIDFLPCGHRPKGYTATQYDFSFFRVTPEYRAETMVCELNEQVAVPHEKICKGKQEEYGPNGMNFFIVPAAMIDRNPVVNMPSNFKRPKRGAYAPIEHYGLRSWDQNAVPDSTKEWNDIPIFMSSYNGNTVMWQAHVPYKMVSGDENQFHSGSARYYETTVEHLPDTWAIEYDEKTGLIQFTMVGKAGICEGDYKRAREAAGGPPLFPNYDDLEAERDRRNGIGNNGTGTDDDGDGDDEGDVIPSAANTLLTSFTHGIISIATIQILSFMYMGF</sequence>
<evidence type="ECO:0000256" key="1">
    <source>
        <dbReference type="SAM" id="MobiDB-lite"/>
    </source>
</evidence>